<dbReference type="InterPro" id="IPR001878">
    <property type="entry name" value="Znf_CCHC"/>
</dbReference>
<evidence type="ECO:0000313" key="5">
    <source>
        <dbReference type="Proteomes" id="UP000593574"/>
    </source>
</evidence>
<evidence type="ECO:0000256" key="1">
    <source>
        <dbReference type="PROSITE-ProRule" id="PRU00047"/>
    </source>
</evidence>
<feature type="compositionally biased region" description="Basic and acidic residues" evidence="2">
    <location>
        <begin position="332"/>
        <end position="349"/>
    </location>
</feature>
<feature type="compositionally biased region" description="Basic and acidic residues" evidence="2">
    <location>
        <begin position="257"/>
        <end position="280"/>
    </location>
</feature>
<dbReference type="GO" id="GO:0008270">
    <property type="term" value="F:zinc ion binding"/>
    <property type="evidence" value="ECO:0007669"/>
    <property type="project" value="UniProtKB-KW"/>
</dbReference>
<dbReference type="InterPro" id="IPR040256">
    <property type="entry name" value="At4g02000-like"/>
</dbReference>
<feature type="region of interest" description="Disordered" evidence="2">
    <location>
        <begin position="248"/>
        <end position="284"/>
    </location>
</feature>
<organism evidence="4 5">
    <name type="scientific">Gossypium laxum</name>
    <dbReference type="NCBI Taxonomy" id="34288"/>
    <lineage>
        <taxon>Eukaryota</taxon>
        <taxon>Viridiplantae</taxon>
        <taxon>Streptophyta</taxon>
        <taxon>Embryophyta</taxon>
        <taxon>Tracheophyta</taxon>
        <taxon>Spermatophyta</taxon>
        <taxon>Magnoliopsida</taxon>
        <taxon>eudicotyledons</taxon>
        <taxon>Gunneridae</taxon>
        <taxon>Pentapetalae</taxon>
        <taxon>rosids</taxon>
        <taxon>malvids</taxon>
        <taxon>Malvales</taxon>
        <taxon>Malvaceae</taxon>
        <taxon>Malvoideae</taxon>
        <taxon>Gossypium</taxon>
    </lineage>
</organism>
<name>A0A7J8ZFI7_9ROSI</name>
<dbReference type="GO" id="GO:0003676">
    <property type="term" value="F:nucleic acid binding"/>
    <property type="evidence" value="ECO:0007669"/>
    <property type="project" value="InterPro"/>
</dbReference>
<dbReference type="PANTHER" id="PTHR31286:SF99">
    <property type="entry name" value="DUF4283 DOMAIN-CONTAINING PROTEIN"/>
    <property type="match status" value="1"/>
</dbReference>
<feature type="non-terminal residue" evidence="4">
    <location>
        <position position="1"/>
    </location>
</feature>
<evidence type="ECO:0000313" key="4">
    <source>
        <dbReference type="EMBL" id="MBA0710104.1"/>
    </source>
</evidence>
<sequence>MTTRLVSKASILRLLFPSGFMNGLIGSMVKTIDYDNAQIGGLWMIYGHYLVVQPWSRDFTTMVVDLKKPLISCVGIDGHVQYVKYKGLPVICYECGCYGHTKESCSKQQKNGKYVDSTEPMVVLTIDIVMATIAGAVKDSISLYGPWMQAPTHRRKPNISGKSTMKGKQDQPLVEGVSKSRFQILEDNSDENETVFDKEIEYSQTKNKEVEYSQTKIKANLKRKESRQEILKGSNFEGLVKDSCGGKINGGPIMKANRKEPQSSLEKDQSKEVGVRESKGNRPWFPPSFSPVNVSAITLPKSNYTAVTIEDDNILVGHAHHVSHSISSSSKDPMHAMRRVDTSTHEITK</sequence>
<dbReference type="EMBL" id="JABEZV010000004">
    <property type="protein sequence ID" value="MBA0710104.1"/>
    <property type="molecule type" value="Genomic_DNA"/>
</dbReference>
<accession>A0A7J8ZFI7</accession>
<gene>
    <name evidence="4" type="ORF">Golax_025099</name>
</gene>
<dbReference type="Proteomes" id="UP000593574">
    <property type="component" value="Unassembled WGS sequence"/>
</dbReference>
<dbReference type="PROSITE" id="PS50158">
    <property type="entry name" value="ZF_CCHC"/>
    <property type="match status" value="1"/>
</dbReference>
<dbReference type="PANTHER" id="PTHR31286">
    <property type="entry name" value="GLYCINE-RICH CELL WALL STRUCTURAL PROTEIN 1.8-LIKE"/>
    <property type="match status" value="1"/>
</dbReference>
<dbReference type="AlphaFoldDB" id="A0A7J8ZFI7"/>
<feature type="region of interest" description="Disordered" evidence="2">
    <location>
        <begin position="324"/>
        <end position="349"/>
    </location>
</feature>
<evidence type="ECO:0000256" key="2">
    <source>
        <dbReference type="SAM" id="MobiDB-lite"/>
    </source>
</evidence>
<keyword evidence="1" id="KW-0862">Zinc</keyword>
<comment type="caution">
    <text evidence="4">The sequence shown here is derived from an EMBL/GenBank/DDBJ whole genome shotgun (WGS) entry which is preliminary data.</text>
</comment>
<proteinExistence type="predicted"/>
<evidence type="ECO:0000259" key="3">
    <source>
        <dbReference type="PROSITE" id="PS50158"/>
    </source>
</evidence>
<keyword evidence="1" id="KW-0863">Zinc-finger</keyword>
<protein>
    <recommendedName>
        <fullName evidence="3">CCHC-type domain-containing protein</fullName>
    </recommendedName>
</protein>
<keyword evidence="1" id="KW-0479">Metal-binding</keyword>
<feature type="region of interest" description="Disordered" evidence="2">
    <location>
        <begin position="152"/>
        <end position="173"/>
    </location>
</feature>
<keyword evidence="5" id="KW-1185">Reference proteome</keyword>
<reference evidence="4 5" key="1">
    <citation type="journal article" date="2019" name="Genome Biol. Evol.">
        <title>Insights into the evolution of the New World diploid cottons (Gossypium, subgenus Houzingenia) based on genome sequencing.</title>
        <authorList>
            <person name="Grover C.E."/>
            <person name="Arick M.A. 2nd"/>
            <person name="Thrash A."/>
            <person name="Conover J.L."/>
            <person name="Sanders W.S."/>
            <person name="Peterson D.G."/>
            <person name="Frelichowski J.E."/>
            <person name="Scheffler J.A."/>
            <person name="Scheffler B.E."/>
            <person name="Wendel J.F."/>
        </authorList>
    </citation>
    <scope>NUCLEOTIDE SEQUENCE [LARGE SCALE GENOMIC DNA]</scope>
    <source>
        <strain evidence="4">4</strain>
        <tissue evidence="4">Leaf</tissue>
    </source>
</reference>
<feature type="domain" description="CCHC-type" evidence="3">
    <location>
        <begin position="92"/>
        <end position="107"/>
    </location>
</feature>